<gene>
    <name evidence="1" type="ORF">AVEN_173694_1</name>
</gene>
<protein>
    <submittedName>
        <fullName evidence="1">Uncharacterized protein</fullName>
    </submittedName>
</protein>
<dbReference type="OrthoDB" id="6771835at2759"/>
<name>A0A4Y2RIS2_ARAVE</name>
<evidence type="ECO:0000313" key="1">
    <source>
        <dbReference type="EMBL" id="GBN75531.1"/>
    </source>
</evidence>
<accession>A0A4Y2RIS2</accession>
<reference evidence="1 2" key="1">
    <citation type="journal article" date="2019" name="Sci. Rep.">
        <title>Orb-weaving spider Araneus ventricosus genome elucidates the spidroin gene catalogue.</title>
        <authorList>
            <person name="Kono N."/>
            <person name="Nakamura H."/>
            <person name="Ohtoshi R."/>
            <person name="Moran D.A.P."/>
            <person name="Shinohara A."/>
            <person name="Yoshida Y."/>
            <person name="Fujiwara M."/>
            <person name="Mori M."/>
            <person name="Tomita M."/>
            <person name="Arakawa K."/>
        </authorList>
    </citation>
    <scope>NUCLEOTIDE SEQUENCE [LARGE SCALE GENOMIC DNA]</scope>
</reference>
<sequence length="127" mass="14872">MIVDKREHIREFGYRRIIKARNLAYKRKSIRKFQPPKINFLATEYTEVIHWNTTALSPPPLVRRFTNKKIWSKVQTGGTAAEWNFDMFPCHTQAVERSLKLVTEVSQKVIGSSSRYGFIRTTLLSRS</sequence>
<dbReference type="AlphaFoldDB" id="A0A4Y2RIS2"/>
<dbReference type="Proteomes" id="UP000499080">
    <property type="component" value="Unassembled WGS sequence"/>
</dbReference>
<dbReference type="EMBL" id="BGPR01017229">
    <property type="protein sequence ID" value="GBN75531.1"/>
    <property type="molecule type" value="Genomic_DNA"/>
</dbReference>
<dbReference type="PANTHER" id="PTHR46409">
    <property type="entry name" value="HTH PSQ-TYPE DOMAIN-CONTAINING PROTEIN"/>
    <property type="match status" value="1"/>
</dbReference>
<proteinExistence type="predicted"/>
<comment type="caution">
    <text evidence="1">The sequence shown here is derived from an EMBL/GenBank/DDBJ whole genome shotgun (WGS) entry which is preliminary data.</text>
</comment>
<evidence type="ECO:0000313" key="2">
    <source>
        <dbReference type="Proteomes" id="UP000499080"/>
    </source>
</evidence>
<keyword evidence="2" id="KW-1185">Reference proteome</keyword>
<dbReference type="PANTHER" id="PTHR46409:SF1">
    <property type="entry name" value="HTH PSQ-TYPE DOMAIN-CONTAINING PROTEIN"/>
    <property type="match status" value="1"/>
</dbReference>
<organism evidence="1 2">
    <name type="scientific">Araneus ventricosus</name>
    <name type="common">Orbweaver spider</name>
    <name type="synonym">Epeira ventricosa</name>
    <dbReference type="NCBI Taxonomy" id="182803"/>
    <lineage>
        <taxon>Eukaryota</taxon>
        <taxon>Metazoa</taxon>
        <taxon>Ecdysozoa</taxon>
        <taxon>Arthropoda</taxon>
        <taxon>Chelicerata</taxon>
        <taxon>Arachnida</taxon>
        <taxon>Araneae</taxon>
        <taxon>Araneomorphae</taxon>
        <taxon>Entelegynae</taxon>
        <taxon>Araneoidea</taxon>
        <taxon>Araneidae</taxon>
        <taxon>Araneus</taxon>
    </lineage>
</organism>